<dbReference type="PRINTS" id="PR00315">
    <property type="entry name" value="ELONGATNFCT"/>
</dbReference>
<dbReference type="Pfam" id="PF21214">
    <property type="entry name" value="WHD_2nd_SelB_bact"/>
    <property type="match status" value="1"/>
</dbReference>
<dbReference type="CDD" id="cd03696">
    <property type="entry name" value="SelB_II"/>
    <property type="match status" value="1"/>
</dbReference>
<feature type="domain" description="Tr-type G" evidence="9">
    <location>
        <begin position="1"/>
        <end position="171"/>
    </location>
</feature>
<dbReference type="Pfam" id="PF09106">
    <property type="entry name" value="WHD_2nd_SelB"/>
    <property type="match status" value="1"/>
</dbReference>
<evidence type="ECO:0000256" key="3">
    <source>
        <dbReference type="ARBA" id="ARBA00022490"/>
    </source>
</evidence>
<dbReference type="PANTHER" id="PTHR43721">
    <property type="entry name" value="ELONGATION FACTOR TU-RELATED"/>
    <property type="match status" value="1"/>
</dbReference>
<keyword evidence="10" id="KW-0251">Elongation factor</keyword>
<evidence type="ECO:0000256" key="2">
    <source>
        <dbReference type="ARBA" id="ARBA00015953"/>
    </source>
</evidence>
<dbReference type="GO" id="GO:0003723">
    <property type="term" value="F:RNA binding"/>
    <property type="evidence" value="ECO:0007669"/>
    <property type="project" value="InterPro"/>
</dbReference>
<organism evidence="10 11">
    <name type="scientific">Paracoccus isoporae</name>
    <dbReference type="NCBI Taxonomy" id="591205"/>
    <lineage>
        <taxon>Bacteria</taxon>
        <taxon>Pseudomonadati</taxon>
        <taxon>Pseudomonadota</taxon>
        <taxon>Alphaproteobacteria</taxon>
        <taxon>Rhodobacterales</taxon>
        <taxon>Paracoccaceae</taxon>
        <taxon>Paracoccus</taxon>
    </lineage>
</organism>
<keyword evidence="3" id="KW-0963">Cytoplasm</keyword>
<keyword evidence="5" id="KW-0648">Protein biosynthesis</keyword>
<dbReference type="AlphaFoldDB" id="A0A1G6XP31"/>
<dbReference type="InterPro" id="IPR027417">
    <property type="entry name" value="P-loop_NTPase"/>
</dbReference>
<dbReference type="InterPro" id="IPR050055">
    <property type="entry name" value="EF-Tu_GTPase"/>
</dbReference>
<name>A0A1G6XP31_9RHOB</name>
<evidence type="ECO:0000256" key="5">
    <source>
        <dbReference type="ARBA" id="ARBA00022917"/>
    </source>
</evidence>
<accession>A0A1G6XP31</accession>
<dbReference type="InterPro" id="IPR057335">
    <property type="entry name" value="Beta-barrel_SelB"/>
</dbReference>
<keyword evidence="11" id="KW-1185">Reference proteome</keyword>
<dbReference type="PROSITE" id="PS51722">
    <property type="entry name" value="G_TR_2"/>
    <property type="match status" value="1"/>
</dbReference>
<dbReference type="InterPro" id="IPR000795">
    <property type="entry name" value="T_Tr_GTP-bd_dom"/>
</dbReference>
<comment type="subcellular location">
    <subcellularLocation>
        <location evidence="1">Cytoplasm</location>
    </subcellularLocation>
</comment>
<dbReference type="Pfam" id="PF25461">
    <property type="entry name" value="Beta-barrel_SelB"/>
    <property type="match status" value="1"/>
</dbReference>
<evidence type="ECO:0000256" key="7">
    <source>
        <dbReference type="ARBA" id="ARBA00025526"/>
    </source>
</evidence>
<dbReference type="EMBL" id="FNAH01000002">
    <property type="protein sequence ID" value="SDD79782.1"/>
    <property type="molecule type" value="Genomic_DNA"/>
</dbReference>
<dbReference type="Gene3D" id="2.40.30.10">
    <property type="entry name" value="Translation factors"/>
    <property type="match status" value="1"/>
</dbReference>
<dbReference type="InterPro" id="IPR036388">
    <property type="entry name" value="WH-like_DNA-bd_sf"/>
</dbReference>
<dbReference type="GO" id="GO:0005525">
    <property type="term" value="F:GTP binding"/>
    <property type="evidence" value="ECO:0007669"/>
    <property type="project" value="UniProtKB-KW"/>
</dbReference>
<dbReference type="InterPro" id="IPR036390">
    <property type="entry name" value="WH_DNA-bd_sf"/>
</dbReference>
<dbReference type="Gene3D" id="1.10.10.10">
    <property type="entry name" value="Winged helix-like DNA-binding domain superfamily/Winged helix DNA-binding domain"/>
    <property type="match status" value="3"/>
</dbReference>
<dbReference type="SUPFAM" id="SSF46785">
    <property type="entry name" value="Winged helix' DNA-binding domain"/>
    <property type="match status" value="3"/>
</dbReference>
<dbReference type="Proteomes" id="UP000199344">
    <property type="component" value="Unassembled WGS sequence"/>
</dbReference>
<proteinExistence type="predicted"/>
<dbReference type="Pfam" id="PF00009">
    <property type="entry name" value="GTP_EFTU"/>
    <property type="match status" value="1"/>
</dbReference>
<dbReference type="InterPro" id="IPR015190">
    <property type="entry name" value="Elong_fac_SelB-wing-hlx_typ-2"/>
</dbReference>
<dbReference type="InterPro" id="IPR015191">
    <property type="entry name" value="SelB_WHD4"/>
</dbReference>
<dbReference type="Pfam" id="PF09107">
    <property type="entry name" value="WHD_3rd_SelB"/>
    <property type="match status" value="1"/>
</dbReference>
<dbReference type="InterPro" id="IPR009001">
    <property type="entry name" value="Transl_elong_EF1A/Init_IF2_C"/>
</dbReference>
<gene>
    <name evidence="10" type="ORF">SAMN05421538_102452</name>
</gene>
<dbReference type="STRING" id="591205.SAMN05421538_102452"/>
<dbReference type="InterPro" id="IPR009000">
    <property type="entry name" value="Transl_B-barrel_sf"/>
</dbReference>
<dbReference type="CDD" id="cd04171">
    <property type="entry name" value="SelB"/>
    <property type="match status" value="1"/>
</dbReference>
<dbReference type="InterPro" id="IPR004535">
    <property type="entry name" value="Transl_elong_SelB"/>
</dbReference>
<evidence type="ECO:0000259" key="9">
    <source>
        <dbReference type="PROSITE" id="PS51722"/>
    </source>
</evidence>
<evidence type="ECO:0000313" key="10">
    <source>
        <dbReference type="EMBL" id="SDD79782.1"/>
    </source>
</evidence>
<evidence type="ECO:0000256" key="8">
    <source>
        <dbReference type="ARBA" id="ARBA00031615"/>
    </source>
</evidence>
<dbReference type="NCBIfam" id="TIGR00475">
    <property type="entry name" value="selB"/>
    <property type="match status" value="1"/>
</dbReference>
<dbReference type="SUPFAM" id="SSF50447">
    <property type="entry name" value="Translation proteins"/>
    <property type="match status" value="1"/>
</dbReference>
<dbReference type="GO" id="GO:0003746">
    <property type="term" value="F:translation elongation factor activity"/>
    <property type="evidence" value="ECO:0007669"/>
    <property type="project" value="UniProtKB-KW"/>
</dbReference>
<dbReference type="InterPro" id="IPR004161">
    <property type="entry name" value="EFTu-like_2"/>
</dbReference>
<dbReference type="SUPFAM" id="SSF50465">
    <property type="entry name" value="EF-Tu/eEF-1alpha/eIF2-gamma C-terminal domain"/>
    <property type="match status" value="1"/>
</dbReference>
<dbReference type="SUPFAM" id="SSF52540">
    <property type="entry name" value="P-loop containing nucleoside triphosphate hydrolases"/>
    <property type="match status" value="1"/>
</dbReference>
<reference evidence="10 11" key="1">
    <citation type="submission" date="2016-10" db="EMBL/GenBank/DDBJ databases">
        <authorList>
            <person name="de Groot N.N."/>
        </authorList>
    </citation>
    <scope>NUCLEOTIDE SEQUENCE [LARGE SCALE GENOMIC DNA]</scope>
    <source>
        <strain evidence="10 11">DSM 22220</strain>
    </source>
</reference>
<dbReference type="InterPro" id="IPR048931">
    <property type="entry name" value="WHD_2nd_SelB_bact"/>
</dbReference>
<dbReference type="RefSeq" id="WP_090521684.1">
    <property type="nucleotide sequence ID" value="NZ_FNAH01000002.1"/>
</dbReference>
<comment type="function">
    <text evidence="7">Translation factor necessary for the incorporation of selenocysteine into proteins. It probably replaces EF-Tu for the insertion of selenocysteine directed by the UGA codon. SelB binds GTP and GDP.</text>
</comment>
<evidence type="ECO:0000313" key="11">
    <source>
        <dbReference type="Proteomes" id="UP000199344"/>
    </source>
</evidence>
<sequence>MIIGTAGHIDHGKTALVHALTGVDADRLAEEKRRGITIDLGFAYQDLGDGQVTGFVDMPGHERLIHNMIAGAGGIDAALIVIAADDGIMPQTREHLEILTLLDLRHAVVAISKADLADDARIESLRAEIGAVLAPTPMRDAEVIPVSARTGHGVESLRAALRELSAGLAPRKRTGRPRLIVDRAFTLDGAGTVVTGMMLSGTLSVGDEVALSPSGLRARVRGIRAQNRKAEQAAAGTRVALNLSGIGRDEIGRGDVVVAPDADAPTDRVDAALRWVGAKPFNSGSRGHLHTGAASAEARIVSLGGELDGAHLVQIVLDRPLALGWGDRFILRDASARTTLGGGRFLDLRPPARRRATPERRAALRAAAQSDPVRALNGLLAAPPHIVDLDAFLRDRALAPQDLDLAQWVVLGQAPRLLMTPARRADLLRQAGEVLTAFHAENPDLQGMSREALRLSLTPRLPKPGFAALLREAADQRLVALAGGFVRHEDHAPRMAAADEEIFASLAPMLAGDVRFRPPRVRDLAAELGEEAAEIRRVLKLAARLGRVDQLAHDHFFLRGTTAEMAAMLRDLSAAAPDGWFTAAQFRDLTQNGRKVAIQILDFFDRVGLTLRRGDLRRINPHRAELY</sequence>
<dbReference type="GO" id="GO:0004020">
    <property type="term" value="F:adenylylsulfate kinase activity"/>
    <property type="evidence" value="ECO:0007669"/>
    <property type="project" value="UniProtKB-EC"/>
</dbReference>
<evidence type="ECO:0000256" key="6">
    <source>
        <dbReference type="ARBA" id="ARBA00023134"/>
    </source>
</evidence>
<keyword evidence="4" id="KW-0547">Nucleotide-binding</keyword>
<keyword evidence="6" id="KW-0342">GTP-binding</keyword>
<dbReference type="GO" id="GO:0003924">
    <property type="term" value="F:GTPase activity"/>
    <property type="evidence" value="ECO:0007669"/>
    <property type="project" value="InterPro"/>
</dbReference>
<dbReference type="GO" id="GO:0001514">
    <property type="term" value="P:selenocysteine incorporation"/>
    <property type="evidence" value="ECO:0007669"/>
    <property type="project" value="InterPro"/>
</dbReference>
<dbReference type="GO" id="GO:0005829">
    <property type="term" value="C:cytosol"/>
    <property type="evidence" value="ECO:0007669"/>
    <property type="project" value="TreeGrafter"/>
</dbReference>
<dbReference type="PANTHER" id="PTHR43721:SF22">
    <property type="entry name" value="ELONGATION FACTOR TU, MITOCHONDRIAL"/>
    <property type="match status" value="1"/>
</dbReference>
<dbReference type="Pfam" id="PF03144">
    <property type="entry name" value="GTP_EFTU_D2"/>
    <property type="match status" value="1"/>
</dbReference>
<dbReference type="Gene3D" id="3.40.50.300">
    <property type="entry name" value="P-loop containing nucleotide triphosphate hydrolases"/>
    <property type="match status" value="1"/>
</dbReference>
<evidence type="ECO:0000256" key="1">
    <source>
        <dbReference type="ARBA" id="ARBA00004496"/>
    </source>
</evidence>
<protein>
    <recommendedName>
        <fullName evidence="2">Selenocysteine-specific elongation factor</fullName>
    </recommendedName>
    <alternativeName>
        <fullName evidence="8">SelB translation factor</fullName>
    </alternativeName>
</protein>
<evidence type="ECO:0000256" key="4">
    <source>
        <dbReference type="ARBA" id="ARBA00022741"/>
    </source>
</evidence>
<dbReference type="OrthoDB" id="9803139at2"/>